<gene>
    <name evidence="1" type="ORF">MKY91_05460</name>
</gene>
<dbReference type="RefSeq" id="WP_343129704.1">
    <property type="nucleotide sequence ID" value="NZ_JBCITK010000001.1"/>
</dbReference>
<reference evidence="1 2" key="1">
    <citation type="submission" date="2024-03" db="EMBL/GenBank/DDBJ databases">
        <title>Bacilli Hybrid Assemblies.</title>
        <authorList>
            <person name="Kovac J."/>
        </authorList>
    </citation>
    <scope>NUCLEOTIDE SEQUENCE [LARGE SCALE GENOMIC DNA]</scope>
    <source>
        <strain evidence="1 2">FSL R7-0666</strain>
    </source>
</reference>
<organism evidence="1 2">
    <name type="scientific">Alkalicoccobacillus gibsonii</name>
    <dbReference type="NCBI Taxonomy" id="79881"/>
    <lineage>
        <taxon>Bacteria</taxon>
        <taxon>Bacillati</taxon>
        <taxon>Bacillota</taxon>
        <taxon>Bacilli</taxon>
        <taxon>Bacillales</taxon>
        <taxon>Bacillaceae</taxon>
        <taxon>Alkalicoccobacillus</taxon>
    </lineage>
</organism>
<dbReference type="InterPro" id="IPR025930">
    <property type="entry name" value="NETI"/>
</dbReference>
<accession>A0ABU9VFC0</accession>
<name>A0ABU9VFC0_9BACI</name>
<keyword evidence="2" id="KW-1185">Reference proteome</keyword>
<dbReference type="EMBL" id="JBCITK010000001">
    <property type="protein sequence ID" value="MEN0642604.1"/>
    <property type="molecule type" value="Genomic_DNA"/>
</dbReference>
<evidence type="ECO:0000313" key="1">
    <source>
        <dbReference type="EMBL" id="MEN0642604.1"/>
    </source>
</evidence>
<sequence>MAKKRKQQFSVGTEESIADCLDRMKKEGYRPVRRMEKPVFKGNGSKTPVISHQQIIFEGILEEDEQ</sequence>
<evidence type="ECO:0000313" key="2">
    <source>
        <dbReference type="Proteomes" id="UP001418796"/>
    </source>
</evidence>
<dbReference type="Proteomes" id="UP001418796">
    <property type="component" value="Unassembled WGS sequence"/>
</dbReference>
<proteinExistence type="predicted"/>
<comment type="caution">
    <text evidence="1">The sequence shown here is derived from an EMBL/GenBank/DDBJ whole genome shotgun (WGS) entry which is preliminary data.</text>
</comment>
<dbReference type="Pfam" id="PF14044">
    <property type="entry name" value="NETI"/>
    <property type="match status" value="1"/>
</dbReference>
<protein>
    <submittedName>
        <fullName evidence="1">NETI motif-containing protein</fullName>
    </submittedName>
</protein>